<proteinExistence type="predicted"/>
<evidence type="ECO:0000256" key="1">
    <source>
        <dbReference type="SAM" id="MobiDB-lite"/>
    </source>
</evidence>
<reference evidence="2" key="1">
    <citation type="submission" date="2022-07" db="EMBL/GenBank/DDBJ databases">
        <authorList>
            <person name="Macas J."/>
            <person name="Novak P."/>
            <person name="Neumann P."/>
        </authorList>
    </citation>
    <scope>NUCLEOTIDE SEQUENCE</scope>
</reference>
<keyword evidence="3" id="KW-1185">Reference proteome</keyword>
<organism evidence="2 3">
    <name type="scientific">Cuscuta epithymum</name>
    <dbReference type="NCBI Taxonomy" id="186058"/>
    <lineage>
        <taxon>Eukaryota</taxon>
        <taxon>Viridiplantae</taxon>
        <taxon>Streptophyta</taxon>
        <taxon>Embryophyta</taxon>
        <taxon>Tracheophyta</taxon>
        <taxon>Spermatophyta</taxon>
        <taxon>Magnoliopsida</taxon>
        <taxon>eudicotyledons</taxon>
        <taxon>Gunneridae</taxon>
        <taxon>Pentapetalae</taxon>
        <taxon>asterids</taxon>
        <taxon>lamiids</taxon>
        <taxon>Solanales</taxon>
        <taxon>Convolvulaceae</taxon>
        <taxon>Cuscuteae</taxon>
        <taxon>Cuscuta</taxon>
        <taxon>Cuscuta subgen. Cuscuta</taxon>
    </lineage>
</organism>
<feature type="compositionally biased region" description="Acidic residues" evidence="1">
    <location>
        <begin position="304"/>
        <end position="315"/>
    </location>
</feature>
<feature type="region of interest" description="Disordered" evidence="1">
    <location>
        <begin position="277"/>
        <end position="315"/>
    </location>
</feature>
<evidence type="ECO:0000313" key="3">
    <source>
        <dbReference type="Proteomes" id="UP001152523"/>
    </source>
</evidence>
<feature type="region of interest" description="Disordered" evidence="1">
    <location>
        <begin position="450"/>
        <end position="480"/>
    </location>
</feature>
<dbReference type="Pfam" id="PF12014">
    <property type="entry name" value="Cyclin_D1_bind"/>
    <property type="match status" value="1"/>
</dbReference>
<dbReference type="InterPro" id="IPR044680">
    <property type="entry name" value="EX1/2"/>
</dbReference>
<dbReference type="PANTHER" id="PTHR33917">
    <property type="entry name" value="PROTEIN EXECUTER 1, CHLOROPLASTIC"/>
    <property type="match status" value="1"/>
</dbReference>
<gene>
    <name evidence="2" type="ORF">CEPIT_LOCUS5138</name>
</gene>
<dbReference type="EMBL" id="CAMAPF010000027">
    <property type="protein sequence ID" value="CAH9074733.1"/>
    <property type="molecule type" value="Genomic_DNA"/>
</dbReference>
<dbReference type="GO" id="GO:0042651">
    <property type="term" value="C:thylakoid membrane"/>
    <property type="evidence" value="ECO:0007669"/>
    <property type="project" value="TreeGrafter"/>
</dbReference>
<feature type="compositionally biased region" description="Polar residues" evidence="1">
    <location>
        <begin position="461"/>
        <end position="480"/>
    </location>
</feature>
<name>A0AAV0CFF2_9ASTE</name>
<evidence type="ECO:0000313" key="2">
    <source>
        <dbReference type="EMBL" id="CAH9074733.1"/>
    </source>
</evidence>
<evidence type="ECO:0008006" key="4">
    <source>
        <dbReference type="Google" id="ProtNLM"/>
    </source>
</evidence>
<feature type="compositionally biased region" description="Polar residues" evidence="1">
    <location>
        <begin position="277"/>
        <end position="292"/>
    </location>
</feature>
<protein>
    <recommendedName>
        <fullName evidence="4">Protein EXECUTER 1, chloroplastic</fullName>
    </recommendedName>
</protein>
<accession>A0AAV0CFF2</accession>
<comment type="caution">
    <text evidence="2">The sequence shown here is derived from an EMBL/GenBank/DDBJ whole genome shotgun (WGS) entry which is preliminary data.</text>
</comment>
<dbReference type="AlphaFoldDB" id="A0AAV0CFF2"/>
<dbReference type="Proteomes" id="UP001152523">
    <property type="component" value="Unassembled WGS sequence"/>
</dbReference>
<dbReference type="GO" id="GO:0010343">
    <property type="term" value="P:singlet oxygen-mediated programmed cell death"/>
    <property type="evidence" value="ECO:0007669"/>
    <property type="project" value="InterPro"/>
</dbReference>
<dbReference type="PANTHER" id="PTHR33917:SF3">
    <property type="entry name" value="PROTEIN EXECUTER 1, CHLOROPLASTIC"/>
    <property type="match status" value="1"/>
</dbReference>
<sequence>MLSISPPPFPSPSARLAPNHQKLVFSNGKFVPVLTRSSSFCSSHSNVCCRCLSGGGADPSLPALEDRPGWKWDRAILEAVKNMMKRFNDFLNPDGNQESLGIVERKRSEREEEWDWDRWEKHFSEVEEQERLVWTLKSQLAGYINREDYEGAARLKVAIAAATRNDIVGAVKSQLDNTVKEERYSDAAWLRDYAGAGLVGWWAGVSDSDPFGHIIHISAEYGRYVARSYTPRQLASAREGSPIFEIFLTMQKKDKYRLQAVYLKRVTAAQDLTISSSKASDAATNLDTPSPTENKDDLFGNDSEVSEDDEDGDDESVFRNELQNMIPGVKVKVLKVTAPAKADRDLISKVIEQLIEDEDEDEDEDEGVEVGEINPEIESVGAEEEVEDKNNKEQDGIEMDVDREITDGDREHHISFKVVVSGPVLKRSSNVHNEDFMRVPARLERNSRLSFTLTVDEDNKQTSGSNESSPNKSPKFQGQRSVDHIMLDLAKSIGRGKIPMKVLKDVSELFTLSLNQAQYPQPLPKSTTFNRIKVPASQDPLNGLYVSTPGIRSSEVIHLRHRFGQWKEDGITMDSSNVQFYEYVEAVKLTGDLYVPAGQIAFRAKVGKQYQLPHKGIFPEEFGVIARYKGQGRLAEPGFQNPRWADGELVILDGKYIKGGPVIGFVYWATEYHFLIFFHRLKLHE</sequence>